<dbReference type="PANTHER" id="PTHR18763">
    <property type="entry name" value="WD-REPEAT PROTEIN 18"/>
    <property type="match status" value="1"/>
</dbReference>
<dbReference type="Pfam" id="PF00400">
    <property type="entry name" value="WD40"/>
    <property type="match status" value="2"/>
</dbReference>
<comment type="similarity">
    <text evidence="2 6">Belongs to the WD repeat IPI3/WDR18 family.</text>
</comment>
<dbReference type="OrthoDB" id="756370at2759"/>
<keyword evidence="9" id="KW-1185">Reference proteome</keyword>
<dbReference type="SUPFAM" id="SSF50978">
    <property type="entry name" value="WD40 repeat-like"/>
    <property type="match status" value="1"/>
</dbReference>
<dbReference type="InterPro" id="IPR036322">
    <property type="entry name" value="WD40_repeat_dom_sf"/>
</dbReference>
<evidence type="ECO:0000256" key="2">
    <source>
        <dbReference type="ARBA" id="ARBA00010143"/>
    </source>
</evidence>
<dbReference type="InterPro" id="IPR001680">
    <property type="entry name" value="WD40_rpt"/>
</dbReference>
<evidence type="ECO:0000313" key="8">
    <source>
        <dbReference type="EMBL" id="KXT08834.1"/>
    </source>
</evidence>
<feature type="region of interest" description="Disordered" evidence="7">
    <location>
        <begin position="505"/>
        <end position="528"/>
    </location>
</feature>
<dbReference type="PROSITE" id="PS50294">
    <property type="entry name" value="WD_REPEATS_REGION"/>
    <property type="match status" value="1"/>
</dbReference>
<evidence type="ECO:0000256" key="6">
    <source>
        <dbReference type="RuleBase" id="RU369067"/>
    </source>
</evidence>
<dbReference type="FunFam" id="2.130.10.10:FF:000929">
    <property type="entry name" value="Ribosomal assembly complex component Ipi3"/>
    <property type="match status" value="1"/>
</dbReference>
<comment type="function">
    <text evidence="1 6">Component of the RIX1 complex required for processing of ITS2 sequences from 35S pre-rRNA.</text>
</comment>
<feature type="repeat" description="WD" evidence="5">
    <location>
        <begin position="297"/>
        <end position="338"/>
    </location>
</feature>
<dbReference type="STRING" id="113226.A0A139I2B2"/>
<keyword evidence="6" id="KW-0698">rRNA processing</keyword>
<name>A0A139I2B2_9PEZI</name>
<keyword evidence="3 5" id="KW-0853">WD repeat</keyword>
<dbReference type="PANTHER" id="PTHR18763:SF0">
    <property type="entry name" value="WD REPEAT-CONTAINING PROTEIN 18"/>
    <property type="match status" value="1"/>
</dbReference>
<sequence>MAGAVSLERESGKMLTEHYIVSLGVPLKRPGRNLAKGAGIFEHEYQPLQQQRAVFPKSATPANGLAVADTHIFAAQHDTGLLHVYSRDQGRQEGTVAFNERISCIALACNDAVLLLGTQQGRVFAWEVCTGRQVSTTQAHLHAVTALCVDATSNFLLSASNDAAVHVWSIPALLSFATAPIARPLTTFSSHRADITALCVGHAASHCNFALSFSTDRTCLIWDYRANHLLRTYLLPAVPSSAVLDPADRIVYVGYEDGSVQSLDLYTSLAKDLTAVHAGNDAAVPVQPPPKSLWSLSDSSYGSVLSMSISHDGSTIITGHQSGNVLTWDVARGQARALGHLPFHAPVSNLIFLPVTALRDQHSPGKSIRINEIVKPKFGAWNTPEGGAVPANYNMHVQLSADLAATNSEFRENITTPTFSPELLDEGLSELASWGRNAWQVNRDAGPGEDDFTALDGPASIARATEQENAHLRAQLRAMQNVQKKVLEKMTKLSDEKRALLKKEQRRLARRSANGQDGVSNEEDNCSD</sequence>
<dbReference type="PROSITE" id="PS50082">
    <property type="entry name" value="WD_REPEATS_2"/>
    <property type="match status" value="2"/>
</dbReference>
<evidence type="ECO:0000256" key="1">
    <source>
        <dbReference type="ARBA" id="ARBA00002355"/>
    </source>
</evidence>
<dbReference type="GO" id="GO:0120330">
    <property type="term" value="C:rixosome complex"/>
    <property type="evidence" value="ECO:0007669"/>
    <property type="project" value="UniProtKB-UniRule"/>
</dbReference>
<comment type="caution">
    <text evidence="8">The sequence shown here is derived from an EMBL/GenBank/DDBJ whole genome shotgun (WGS) entry which is preliminary data.</text>
</comment>
<evidence type="ECO:0000256" key="3">
    <source>
        <dbReference type="ARBA" id="ARBA00022574"/>
    </source>
</evidence>
<dbReference type="InterPro" id="IPR015943">
    <property type="entry name" value="WD40/YVTN_repeat-like_dom_sf"/>
</dbReference>
<dbReference type="GO" id="GO:0005656">
    <property type="term" value="C:nuclear pre-replicative complex"/>
    <property type="evidence" value="ECO:0007669"/>
    <property type="project" value="TreeGrafter"/>
</dbReference>
<evidence type="ECO:0000256" key="4">
    <source>
        <dbReference type="ARBA" id="ARBA00022737"/>
    </source>
</evidence>
<dbReference type="EMBL" id="LFZO01000396">
    <property type="protein sequence ID" value="KXT08834.1"/>
    <property type="molecule type" value="Genomic_DNA"/>
</dbReference>
<organism evidence="8 9">
    <name type="scientific">Pseudocercospora musae</name>
    <dbReference type="NCBI Taxonomy" id="113226"/>
    <lineage>
        <taxon>Eukaryota</taxon>
        <taxon>Fungi</taxon>
        <taxon>Dikarya</taxon>
        <taxon>Ascomycota</taxon>
        <taxon>Pezizomycotina</taxon>
        <taxon>Dothideomycetes</taxon>
        <taxon>Dothideomycetidae</taxon>
        <taxon>Mycosphaerellales</taxon>
        <taxon>Mycosphaerellaceae</taxon>
        <taxon>Pseudocercospora</taxon>
    </lineage>
</organism>
<evidence type="ECO:0000313" key="9">
    <source>
        <dbReference type="Proteomes" id="UP000073492"/>
    </source>
</evidence>
<keyword evidence="6" id="KW-0539">Nucleus</keyword>
<dbReference type="GO" id="GO:0006364">
    <property type="term" value="P:rRNA processing"/>
    <property type="evidence" value="ECO:0007669"/>
    <property type="project" value="UniProtKB-UniRule"/>
</dbReference>
<keyword evidence="4" id="KW-0677">Repeat</keyword>
<proteinExistence type="inferred from homology"/>
<comment type="subcellular location">
    <subcellularLocation>
        <location evidence="6">Nucleus</location>
    </subcellularLocation>
</comment>
<dbReference type="Proteomes" id="UP000073492">
    <property type="component" value="Unassembled WGS sequence"/>
</dbReference>
<feature type="repeat" description="WD" evidence="5">
    <location>
        <begin position="137"/>
        <end position="170"/>
    </location>
</feature>
<evidence type="ECO:0000256" key="7">
    <source>
        <dbReference type="SAM" id="MobiDB-lite"/>
    </source>
</evidence>
<dbReference type="InterPro" id="IPR045227">
    <property type="entry name" value="WDR18/Ipi3/RID3"/>
</dbReference>
<evidence type="ECO:0000256" key="5">
    <source>
        <dbReference type="PROSITE-ProRule" id="PRU00221"/>
    </source>
</evidence>
<dbReference type="Gene3D" id="2.130.10.10">
    <property type="entry name" value="YVTN repeat-like/Quinoprotein amine dehydrogenase"/>
    <property type="match status" value="2"/>
</dbReference>
<reference evidence="8 9" key="1">
    <citation type="submission" date="2015-07" db="EMBL/GenBank/DDBJ databases">
        <title>Comparative genomics of the Sigatoka disease complex on banana suggests a link between parallel evolutionary changes in Pseudocercospora fijiensis and Pseudocercospora eumusae and increased virulence on the banana host.</title>
        <authorList>
            <person name="Chang T.-C."/>
            <person name="Salvucci A."/>
            <person name="Crous P.W."/>
            <person name="Stergiopoulos I."/>
        </authorList>
    </citation>
    <scope>NUCLEOTIDE SEQUENCE [LARGE SCALE GENOMIC DNA]</scope>
    <source>
        <strain evidence="8 9">CBS 116634</strain>
    </source>
</reference>
<dbReference type="SMART" id="SM00320">
    <property type="entry name" value="WD40"/>
    <property type="match status" value="4"/>
</dbReference>
<gene>
    <name evidence="8" type="ORF">AC579_8304</name>
</gene>
<dbReference type="AlphaFoldDB" id="A0A139I2B2"/>
<protein>
    <recommendedName>
        <fullName evidence="6">Pre-rRNA-processing protein IPI3</fullName>
    </recommendedName>
</protein>
<dbReference type="GO" id="GO:0006261">
    <property type="term" value="P:DNA-templated DNA replication"/>
    <property type="evidence" value="ECO:0007669"/>
    <property type="project" value="TreeGrafter"/>
</dbReference>
<accession>A0A139I2B2</accession>
<comment type="subunit">
    <text evidence="6">Component of the RIX1 complex, composed of IPI1, RIX1/IPI2 and IPI3 in a 1:2:2 stoichiometry. The complex interacts (via RIX1) with MDN1 (via its hexameric AAA ATPase ring) and the pre-60S ribosome particles.</text>
</comment>